<dbReference type="SUPFAM" id="SSF48452">
    <property type="entry name" value="TPR-like"/>
    <property type="match status" value="1"/>
</dbReference>
<dbReference type="AlphaFoldDB" id="A0A412YFW5"/>
<name>A0A412YFW5_9BACE</name>
<dbReference type="PANTHER" id="PTHR43711:SF1">
    <property type="entry name" value="HISTIDINE KINASE 1"/>
    <property type="match status" value="1"/>
</dbReference>
<evidence type="ECO:0000256" key="5">
    <source>
        <dbReference type="ARBA" id="ARBA00023012"/>
    </source>
</evidence>
<dbReference type="CDD" id="cd00082">
    <property type="entry name" value="HisKA"/>
    <property type="match status" value="1"/>
</dbReference>
<evidence type="ECO:0000259" key="8">
    <source>
        <dbReference type="SMART" id="SM00388"/>
    </source>
</evidence>
<keyword evidence="6" id="KW-0812">Transmembrane</keyword>
<evidence type="ECO:0000256" key="4">
    <source>
        <dbReference type="ARBA" id="ARBA00022777"/>
    </source>
</evidence>
<gene>
    <name evidence="9" type="ORF">DWW10_06370</name>
</gene>
<reference evidence="9 10" key="1">
    <citation type="submission" date="2018-08" db="EMBL/GenBank/DDBJ databases">
        <title>A genome reference for cultivated species of the human gut microbiota.</title>
        <authorList>
            <person name="Zou Y."/>
            <person name="Xue W."/>
            <person name="Luo G."/>
        </authorList>
    </citation>
    <scope>NUCLEOTIDE SEQUENCE [LARGE SCALE GENOMIC DNA]</scope>
    <source>
        <strain evidence="9 10">AF14-32</strain>
    </source>
</reference>
<comment type="caution">
    <text evidence="9">The sequence shown here is derived from an EMBL/GenBank/DDBJ whole genome shotgun (WGS) entry which is preliminary data.</text>
</comment>
<feature type="chain" id="PRO_5019319688" description="histidine kinase" evidence="7">
    <location>
        <begin position="21"/>
        <end position="643"/>
    </location>
</feature>
<dbReference type="Proteomes" id="UP000283850">
    <property type="component" value="Unassembled WGS sequence"/>
</dbReference>
<evidence type="ECO:0000256" key="6">
    <source>
        <dbReference type="SAM" id="Phobius"/>
    </source>
</evidence>
<keyword evidence="5" id="KW-0902">Two-component regulatory system</keyword>
<sequence length="643" mass="74472">MRRRFYILLILLGSVLHVSAGLTSEEQTLRDSIFNVYHSMPADTMRVEYLKSMYQQNIRADWSIELADSALQAARVLGNGRLELMLCHEAFRYSQYRGDLQEMERRLAVLKECCYRQKSYEYYFSAWEAVLDLQCSRGNIEYAILQAKQMKADAEELGYEKGICTSYIALGSAYGYSEQYAEGAEAYKEALKCPTISTREKLDTYWGLSGCYIGLKDEENAVIILNQEKEILEKLAGAKPTNYPLYRDRLLDNQLRFCQLYAKIKEIPKLKSHLLIAKKHYTENVFLPYYFQYHLSWADYYHLVQDWDACFPELDLVLERSKGMQPWYEQNVRKTKAQYLWDAGRQEDALEAYKEIVQIGDSLIQYFREQQTETVQSNYRIKKELMKQAENENKVRWLTFASAMVLFIIILVFTVRTLYFRSLLRKDEAETRAASELARKANHMKDIFLKNIVDDIKVPLDSVVHLSKLLSVERDTLSIEQRTEYSSSITVNAERLITLVNNVLDLSRLESGMMRFDVQSYDVVQLCRDAVYMAGMQEGNLATVSFEHDVESLMLCIDSSRFHKLMTSMFTAKDAVTIHCKLIVTGGEQEIKLVVTGSPLSASSPDRLRQIQHDINRLFIEIFHGSYTIESEKACITVCFPLA</sequence>
<dbReference type="Pfam" id="PF00512">
    <property type="entry name" value="HisKA"/>
    <property type="match status" value="1"/>
</dbReference>
<evidence type="ECO:0000256" key="2">
    <source>
        <dbReference type="ARBA" id="ARBA00012438"/>
    </source>
</evidence>
<proteinExistence type="predicted"/>
<feature type="domain" description="Signal transduction histidine kinase dimerisation/phosphoacceptor" evidence="8">
    <location>
        <begin position="444"/>
        <end position="512"/>
    </location>
</feature>
<dbReference type="EMBL" id="QRZF01000003">
    <property type="protein sequence ID" value="RGV56301.1"/>
    <property type="molecule type" value="Genomic_DNA"/>
</dbReference>
<evidence type="ECO:0000313" key="10">
    <source>
        <dbReference type="Proteomes" id="UP000283850"/>
    </source>
</evidence>
<dbReference type="InterPro" id="IPR003661">
    <property type="entry name" value="HisK_dim/P_dom"/>
</dbReference>
<dbReference type="Gene3D" id="1.25.40.10">
    <property type="entry name" value="Tetratricopeptide repeat domain"/>
    <property type="match status" value="1"/>
</dbReference>
<dbReference type="RefSeq" id="WP_118420987.1">
    <property type="nucleotide sequence ID" value="NZ_QRZF01000003.1"/>
</dbReference>
<keyword evidence="6" id="KW-0472">Membrane</keyword>
<dbReference type="SUPFAM" id="SSF47384">
    <property type="entry name" value="Homodimeric domain of signal transducing histidine kinase"/>
    <property type="match status" value="1"/>
</dbReference>
<dbReference type="GO" id="GO:0000155">
    <property type="term" value="F:phosphorelay sensor kinase activity"/>
    <property type="evidence" value="ECO:0007669"/>
    <property type="project" value="InterPro"/>
</dbReference>
<protein>
    <recommendedName>
        <fullName evidence="2">histidine kinase</fullName>
        <ecNumber evidence="2">2.7.13.3</ecNumber>
    </recommendedName>
</protein>
<dbReference type="InterPro" id="IPR050736">
    <property type="entry name" value="Sensor_HK_Regulatory"/>
</dbReference>
<dbReference type="InterPro" id="IPR036097">
    <property type="entry name" value="HisK_dim/P_sf"/>
</dbReference>
<evidence type="ECO:0000256" key="7">
    <source>
        <dbReference type="SAM" id="SignalP"/>
    </source>
</evidence>
<organism evidence="9 10">
    <name type="scientific">Bacteroides intestinalis</name>
    <dbReference type="NCBI Taxonomy" id="329854"/>
    <lineage>
        <taxon>Bacteria</taxon>
        <taxon>Pseudomonadati</taxon>
        <taxon>Bacteroidota</taxon>
        <taxon>Bacteroidia</taxon>
        <taxon>Bacteroidales</taxon>
        <taxon>Bacteroidaceae</taxon>
        <taxon>Bacteroides</taxon>
    </lineage>
</organism>
<dbReference type="InterPro" id="IPR011990">
    <property type="entry name" value="TPR-like_helical_dom_sf"/>
</dbReference>
<keyword evidence="4" id="KW-0418">Kinase</keyword>
<keyword evidence="7" id="KW-0732">Signal</keyword>
<dbReference type="SMART" id="SM00388">
    <property type="entry name" value="HisKA"/>
    <property type="match status" value="1"/>
</dbReference>
<dbReference type="EC" id="2.7.13.3" evidence="2"/>
<comment type="catalytic activity">
    <reaction evidence="1">
        <text>ATP + protein L-histidine = ADP + protein N-phospho-L-histidine.</text>
        <dbReference type="EC" id="2.7.13.3"/>
    </reaction>
</comment>
<evidence type="ECO:0000313" key="9">
    <source>
        <dbReference type="EMBL" id="RGV56301.1"/>
    </source>
</evidence>
<evidence type="ECO:0000256" key="3">
    <source>
        <dbReference type="ARBA" id="ARBA00022679"/>
    </source>
</evidence>
<accession>A0A412YFW5</accession>
<dbReference type="Gene3D" id="1.10.287.130">
    <property type="match status" value="1"/>
</dbReference>
<feature type="transmembrane region" description="Helical" evidence="6">
    <location>
        <begin position="397"/>
        <end position="419"/>
    </location>
</feature>
<dbReference type="PANTHER" id="PTHR43711">
    <property type="entry name" value="TWO-COMPONENT HISTIDINE KINASE"/>
    <property type="match status" value="1"/>
</dbReference>
<keyword evidence="3" id="KW-0808">Transferase</keyword>
<keyword evidence="6" id="KW-1133">Transmembrane helix</keyword>
<feature type="signal peptide" evidence="7">
    <location>
        <begin position="1"/>
        <end position="20"/>
    </location>
</feature>
<evidence type="ECO:0000256" key="1">
    <source>
        <dbReference type="ARBA" id="ARBA00000085"/>
    </source>
</evidence>